<dbReference type="GO" id="GO:0003677">
    <property type="term" value="F:DNA binding"/>
    <property type="evidence" value="ECO:0007669"/>
    <property type="project" value="UniProtKB-KW"/>
</dbReference>
<dbReference type="Proteomes" id="UP000447434">
    <property type="component" value="Chromosome 10"/>
</dbReference>
<evidence type="ECO:0000256" key="3">
    <source>
        <dbReference type="ARBA" id="ARBA00023242"/>
    </source>
</evidence>
<keyword evidence="2" id="KW-0238">DNA-binding</keyword>
<dbReference type="Gene3D" id="1.20.5.170">
    <property type="match status" value="1"/>
</dbReference>
<accession>A0A6A4PW42</accession>
<evidence type="ECO:0000313" key="4">
    <source>
        <dbReference type="EMBL" id="KAE9605887.1"/>
    </source>
</evidence>
<sequence length="276" mass="31236">MNKGSPNRAQGSKFPALVRDGPLYNFSFNDEVQSSHLGHTVKPLHHNMHVDELVIQNVISSSENGQILVPNTSSPCSLGCLNGTSFGNKSMNEMWREMVQEQQFEKSMENNHLQKSSIGEIEDYYVPPAAIADSQPLMPIDPMVIVSQQQQDWFPLPMQMHMEMQVEVPTNNVHQQEELQHHEFNVSSELVYENPVYEMVYSSENSMVAAMSPSTCSETKGGGGVFGRKRMHPDEMMEKTIERRQKRMAKNRESAAKSRAKKQVSLVCCFSFPLLL</sequence>
<evidence type="ECO:0000313" key="5">
    <source>
        <dbReference type="Proteomes" id="UP000447434"/>
    </source>
</evidence>
<reference evidence="5" key="1">
    <citation type="journal article" date="2020" name="Nat. Commun.">
        <title>Genome sequence of the cluster root forming white lupin.</title>
        <authorList>
            <person name="Hufnagel B."/>
            <person name="Marques A."/>
            <person name="Soriano A."/>
            <person name="Marques L."/>
            <person name="Divol F."/>
            <person name="Doumas P."/>
            <person name="Sallet E."/>
            <person name="Mancinotti D."/>
            <person name="Carrere S."/>
            <person name="Marande W."/>
            <person name="Arribat S."/>
            <person name="Keller J."/>
            <person name="Huneau C."/>
            <person name="Blein T."/>
            <person name="Aime D."/>
            <person name="Laguerre M."/>
            <person name="Taylor J."/>
            <person name="Schubert V."/>
            <person name="Nelson M."/>
            <person name="Geu-Flores F."/>
            <person name="Crespi M."/>
            <person name="Gallardo-Guerrero K."/>
            <person name="Delaux P.-M."/>
            <person name="Salse J."/>
            <person name="Berges H."/>
            <person name="Guyot R."/>
            <person name="Gouzy J."/>
            <person name="Peret B."/>
        </authorList>
    </citation>
    <scope>NUCLEOTIDE SEQUENCE [LARGE SCALE GENOMIC DNA]</scope>
    <source>
        <strain evidence="5">cv. Amiga</strain>
    </source>
</reference>
<gene>
    <name evidence="4" type="ORF">Lalb_Chr10g0102071</name>
</gene>
<dbReference type="InterPro" id="IPR043452">
    <property type="entry name" value="BZIP46-like"/>
</dbReference>
<dbReference type="EMBL" id="WOCE01000010">
    <property type="protein sequence ID" value="KAE9605887.1"/>
    <property type="molecule type" value="Genomic_DNA"/>
</dbReference>
<dbReference type="GO" id="GO:0003700">
    <property type="term" value="F:DNA-binding transcription factor activity"/>
    <property type="evidence" value="ECO:0007669"/>
    <property type="project" value="InterPro"/>
</dbReference>
<dbReference type="AlphaFoldDB" id="A0A6A4PW42"/>
<evidence type="ECO:0000256" key="1">
    <source>
        <dbReference type="ARBA" id="ARBA00004123"/>
    </source>
</evidence>
<dbReference type="OrthoDB" id="644067at2759"/>
<comment type="subcellular location">
    <subcellularLocation>
        <location evidence="1">Nucleus</location>
    </subcellularLocation>
</comment>
<dbReference type="PANTHER" id="PTHR22952">
    <property type="entry name" value="CAMP-RESPONSE ELEMENT BINDING PROTEIN-RELATED"/>
    <property type="match status" value="1"/>
</dbReference>
<organism evidence="4 5">
    <name type="scientific">Lupinus albus</name>
    <name type="common">White lupine</name>
    <name type="synonym">Lupinus termis</name>
    <dbReference type="NCBI Taxonomy" id="3870"/>
    <lineage>
        <taxon>Eukaryota</taxon>
        <taxon>Viridiplantae</taxon>
        <taxon>Streptophyta</taxon>
        <taxon>Embryophyta</taxon>
        <taxon>Tracheophyta</taxon>
        <taxon>Spermatophyta</taxon>
        <taxon>Magnoliopsida</taxon>
        <taxon>eudicotyledons</taxon>
        <taxon>Gunneridae</taxon>
        <taxon>Pentapetalae</taxon>
        <taxon>rosids</taxon>
        <taxon>fabids</taxon>
        <taxon>Fabales</taxon>
        <taxon>Fabaceae</taxon>
        <taxon>Papilionoideae</taxon>
        <taxon>50 kb inversion clade</taxon>
        <taxon>genistoids sensu lato</taxon>
        <taxon>core genistoids</taxon>
        <taxon>Genisteae</taxon>
        <taxon>Lupinus</taxon>
    </lineage>
</organism>
<evidence type="ECO:0000256" key="2">
    <source>
        <dbReference type="ARBA" id="ARBA00023125"/>
    </source>
</evidence>
<dbReference type="GO" id="GO:0005634">
    <property type="term" value="C:nucleus"/>
    <property type="evidence" value="ECO:0007669"/>
    <property type="project" value="UniProtKB-SubCell"/>
</dbReference>
<dbReference type="GO" id="GO:0045893">
    <property type="term" value="P:positive regulation of DNA-templated transcription"/>
    <property type="evidence" value="ECO:0007669"/>
    <property type="project" value="InterPro"/>
</dbReference>
<name>A0A6A4PW42_LUPAL</name>
<keyword evidence="5" id="KW-1185">Reference proteome</keyword>
<proteinExistence type="predicted"/>
<keyword evidence="3" id="KW-0539">Nucleus</keyword>
<dbReference type="PROSITE" id="PS00036">
    <property type="entry name" value="BZIP_BASIC"/>
    <property type="match status" value="1"/>
</dbReference>
<comment type="caution">
    <text evidence="4">The sequence shown here is derived from an EMBL/GenBank/DDBJ whole genome shotgun (WGS) entry which is preliminary data.</text>
</comment>
<protein>
    <submittedName>
        <fullName evidence="4">Putative transcription factor bZIP family</fullName>
    </submittedName>
</protein>
<dbReference type="InterPro" id="IPR004827">
    <property type="entry name" value="bZIP"/>
</dbReference>
<dbReference type="PANTHER" id="PTHR22952:SF404">
    <property type="entry name" value="BZIP DOMAIN-CONTAINING PROTEIN"/>
    <property type="match status" value="1"/>
</dbReference>